<organism evidence="2 3">
    <name type="scientific">Pleomassaria siparia CBS 279.74</name>
    <dbReference type="NCBI Taxonomy" id="1314801"/>
    <lineage>
        <taxon>Eukaryota</taxon>
        <taxon>Fungi</taxon>
        <taxon>Dikarya</taxon>
        <taxon>Ascomycota</taxon>
        <taxon>Pezizomycotina</taxon>
        <taxon>Dothideomycetes</taxon>
        <taxon>Pleosporomycetidae</taxon>
        <taxon>Pleosporales</taxon>
        <taxon>Pleomassariaceae</taxon>
        <taxon>Pleomassaria</taxon>
    </lineage>
</organism>
<feature type="region of interest" description="Disordered" evidence="1">
    <location>
        <begin position="129"/>
        <end position="161"/>
    </location>
</feature>
<accession>A0A6G1KAK2</accession>
<dbReference type="OrthoDB" id="3794317at2759"/>
<feature type="region of interest" description="Disordered" evidence="1">
    <location>
        <begin position="1"/>
        <end position="46"/>
    </location>
</feature>
<evidence type="ECO:0000256" key="1">
    <source>
        <dbReference type="SAM" id="MobiDB-lite"/>
    </source>
</evidence>
<dbReference type="EMBL" id="MU005769">
    <property type="protein sequence ID" value="KAF2709929.1"/>
    <property type="molecule type" value="Genomic_DNA"/>
</dbReference>
<proteinExistence type="predicted"/>
<name>A0A6G1KAK2_9PLEO</name>
<dbReference type="AlphaFoldDB" id="A0A6G1KAK2"/>
<evidence type="ECO:0000313" key="3">
    <source>
        <dbReference type="Proteomes" id="UP000799428"/>
    </source>
</evidence>
<feature type="region of interest" description="Disordered" evidence="1">
    <location>
        <begin position="194"/>
        <end position="226"/>
    </location>
</feature>
<dbReference type="Proteomes" id="UP000799428">
    <property type="component" value="Unassembled WGS sequence"/>
</dbReference>
<reference evidence="2" key="1">
    <citation type="journal article" date="2020" name="Stud. Mycol.">
        <title>101 Dothideomycetes genomes: a test case for predicting lifestyles and emergence of pathogens.</title>
        <authorList>
            <person name="Haridas S."/>
            <person name="Albert R."/>
            <person name="Binder M."/>
            <person name="Bloem J."/>
            <person name="Labutti K."/>
            <person name="Salamov A."/>
            <person name="Andreopoulos B."/>
            <person name="Baker S."/>
            <person name="Barry K."/>
            <person name="Bills G."/>
            <person name="Bluhm B."/>
            <person name="Cannon C."/>
            <person name="Castanera R."/>
            <person name="Culley D."/>
            <person name="Daum C."/>
            <person name="Ezra D."/>
            <person name="Gonzalez J."/>
            <person name="Henrissat B."/>
            <person name="Kuo A."/>
            <person name="Liang C."/>
            <person name="Lipzen A."/>
            <person name="Lutzoni F."/>
            <person name="Magnuson J."/>
            <person name="Mondo S."/>
            <person name="Nolan M."/>
            <person name="Ohm R."/>
            <person name="Pangilinan J."/>
            <person name="Park H.-J."/>
            <person name="Ramirez L."/>
            <person name="Alfaro M."/>
            <person name="Sun H."/>
            <person name="Tritt A."/>
            <person name="Yoshinaga Y."/>
            <person name="Zwiers L.-H."/>
            <person name="Turgeon B."/>
            <person name="Goodwin S."/>
            <person name="Spatafora J."/>
            <person name="Crous P."/>
            <person name="Grigoriev I."/>
        </authorList>
    </citation>
    <scope>NUCLEOTIDE SEQUENCE</scope>
    <source>
        <strain evidence="2">CBS 279.74</strain>
    </source>
</reference>
<gene>
    <name evidence="2" type="ORF">K504DRAFT_532960</name>
</gene>
<keyword evidence="3" id="KW-1185">Reference proteome</keyword>
<sequence>MSQSSTPFNDSAIDPFLPPMGQDDFGHGYVPSDEGPTFSPDGSNIFDLDDFLNDNSQLLSTNGSDVSTPDFSGYNFGGSNDSLFPYPPIPGPAAPHPYSIRLQQNQLPSHDTTFNTQFQRPQIVRSATNTPVSGYLQPPPHYQQYSRTQQPHHRRSLSQSDAERISASLAVYQNQAPTPDFVRHLAPRARPISHMASKSKLGPNGGSSTSPGVRGNSAAPTSMPTSTERIVTSIGTPMQMHVTLTGTNEPRFRHMSYEQQMAESPRILEIGAMAVVGPPRRRKKNTAGDGEEENDNRGTLLMKLDEMESHLKQELGHCEKGLKGCEMIREALVKKKEETKENTVN</sequence>
<protein>
    <submittedName>
        <fullName evidence="2">Uncharacterized protein</fullName>
    </submittedName>
</protein>
<evidence type="ECO:0000313" key="2">
    <source>
        <dbReference type="EMBL" id="KAF2709929.1"/>
    </source>
</evidence>